<dbReference type="Proteomes" id="UP000799118">
    <property type="component" value="Unassembled WGS sequence"/>
</dbReference>
<feature type="non-terminal residue" evidence="2">
    <location>
        <position position="1"/>
    </location>
</feature>
<reference evidence="2" key="1">
    <citation type="journal article" date="2019" name="Environ. Microbiol.">
        <title>Fungal ecological strategies reflected in gene transcription - a case study of two litter decomposers.</title>
        <authorList>
            <person name="Barbi F."/>
            <person name="Kohler A."/>
            <person name="Barry K."/>
            <person name="Baskaran P."/>
            <person name="Daum C."/>
            <person name="Fauchery L."/>
            <person name="Ihrmark K."/>
            <person name="Kuo A."/>
            <person name="LaButti K."/>
            <person name="Lipzen A."/>
            <person name="Morin E."/>
            <person name="Grigoriev I.V."/>
            <person name="Henrissat B."/>
            <person name="Lindahl B."/>
            <person name="Martin F."/>
        </authorList>
    </citation>
    <scope>NUCLEOTIDE SEQUENCE</scope>
    <source>
        <strain evidence="2">JB14</strain>
    </source>
</reference>
<keyword evidence="3" id="KW-1185">Reference proteome</keyword>
<proteinExistence type="predicted"/>
<sequence length="118" mass="13139">CSSLSFFMLIVGFIVSTTSTLVNETPVSLDDKKESTLKARRASISESLFHNPIALHRPKSIARPLRPLCRRLTSTESTMQTSVTTPESKISSQIIPKSKSSAHYSFTQVVQFARKGYF</sequence>
<keyword evidence="1" id="KW-0732">Signal</keyword>
<evidence type="ECO:0000313" key="2">
    <source>
        <dbReference type="EMBL" id="KAE9399223.1"/>
    </source>
</evidence>
<evidence type="ECO:0000313" key="3">
    <source>
        <dbReference type="Proteomes" id="UP000799118"/>
    </source>
</evidence>
<accession>A0A6A4HMI8</accession>
<feature type="chain" id="PRO_5025467044" evidence="1">
    <location>
        <begin position="21"/>
        <end position="118"/>
    </location>
</feature>
<name>A0A6A4HMI8_9AGAR</name>
<dbReference type="EMBL" id="ML769472">
    <property type="protein sequence ID" value="KAE9399223.1"/>
    <property type="molecule type" value="Genomic_DNA"/>
</dbReference>
<protein>
    <submittedName>
        <fullName evidence="2">Uncharacterized protein</fullName>
    </submittedName>
</protein>
<dbReference type="AlphaFoldDB" id="A0A6A4HMI8"/>
<dbReference type="OrthoDB" id="2968085at2759"/>
<feature type="signal peptide" evidence="1">
    <location>
        <begin position="1"/>
        <end position="20"/>
    </location>
</feature>
<evidence type="ECO:0000256" key="1">
    <source>
        <dbReference type="SAM" id="SignalP"/>
    </source>
</evidence>
<organism evidence="2 3">
    <name type="scientific">Gymnopus androsaceus JB14</name>
    <dbReference type="NCBI Taxonomy" id="1447944"/>
    <lineage>
        <taxon>Eukaryota</taxon>
        <taxon>Fungi</taxon>
        <taxon>Dikarya</taxon>
        <taxon>Basidiomycota</taxon>
        <taxon>Agaricomycotina</taxon>
        <taxon>Agaricomycetes</taxon>
        <taxon>Agaricomycetidae</taxon>
        <taxon>Agaricales</taxon>
        <taxon>Marasmiineae</taxon>
        <taxon>Omphalotaceae</taxon>
        <taxon>Gymnopus</taxon>
    </lineage>
</organism>
<gene>
    <name evidence="2" type="ORF">BT96DRAFT_920300</name>
</gene>